<evidence type="ECO:0000313" key="9">
    <source>
        <dbReference type="Proteomes" id="UP000277803"/>
    </source>
</evidence>
<dbReference type="GO" id="GO:0030313">
    <property type="term" value="C:cell envelope"/>
    <property type="evidence" value="ECO:0007669"/>
    <property type="project" value="UniProtKB-SubCell"/>
</dbReference>
<feature type="domain" description="Multidrug resistance protein MdtA-like alpha-helical hairpin" evidence="4">
    <location>
        <begin position="100"/>
        <end position="165"/>
    </location>
</feature>
<evidence type="ECO:0000256" key="1">
    <source>
        <dbReference type="ARBA" id="ARBA00009477"/>
    </source>
</evidence>
<dbReference type="GO" id="GO:0046677">
    <property type="term" value="P:response to antibiotic"/>
    <property type="evidence" value="ECO:0007669"/>
    <property type="project" value="TreeGrafter"/>
</dbReference>
<dbReference type="InterPro" id="IPR006143">
    <property type="entry name" value="RND_pump_MFP"/>
</dbReference>
<evidence type="ECO:0000256" key="3">
    <source>
        <dbReference type="SAM" id="SignalP"/>
    </source>
</evidence>
<dbReference type="Proteomes" id="UP000277803">
    <property type="component" value="Unassembled WGS sequence"/>
</dbReference>
<name>A0A3A6WB18_9FIRM</name>
<gene>
    <name evidence="8" type="ORF">D2965_08815</name>
</gene>
<evidence type="ECO:0000259" key="6">
    <source>
        <dbReference type="Pfam" id="PF25944"/>
    </source>
</evidence>
<evidence type="ECO:0000256" key="2">
    <source>
        <dbReference type="SAM" id="Coils"/>
    </source>
</evidence>
<feature type="coiled-coil region" evidence="2">
    <location>
        <begin position="92"/>
        <end position="164"/>
    </location>
</feature>
<dbReference type="Pfam" id="PF25876">
    <property type="entry name" value="HH_MFP_RND"/>
    <property type="match status" value="1"/>
</dbReference>
<keyword evidence="2" id="KW-0175">Coiled coil</keyword>
<dbReference type="GO" id="GO:0005886">
    <property type="term" value="C:plasma membrane"/>
    <property type="evidence" value="ECO:0007669"/>
    <property type="project" value="TreeGrafter"/>
</dbReference>
<evidence type="ECO:0000259" key="4">
    <source>
        <dbReference type="Pfam" id="PF25876"/>
    </source>
</evidence>
<dbReference type="SUPFAM" id="SSF111369">
    <property type="entry name" value="HlyD-like secretion proteins"/>
    <property type="match status" value="1"/>
</dbReference>
<feature type="domain" description="Multidrug resistance protein MdtA-like beta-barrel" evidence="6">
    <location>
        <begin position="204"/>
        <end position="284"/>
    </location>
</feature>
<comment type="similarity">
    <text evidence="1">Belongs to the membrane fusion protein (MFP) (TC 8.A.1) family.</text>
</comment>
<dbReference type="GO" id="GO:0022857">
    <property type="term" value="F:transmembrane transporter activity"/>
    <property type="evidence" value="ECO:0007669"/>
    <property type="project" value="InterPro"/>
</dbReference>
<dbReference type="InterPro" id="IPR058626">
    <property type="entry name" value="MdtA-like_b-barrel"/>
</dbReference>
<reference evidence="8 9" key="1">
    <citation type="submission" date="2018-09" db="EMBL/GenBank/DDBJ databases">
        <title>Genome sequence of Veillonella atypica isolated from periodontal Korean patients.</title>
        <authorList>
            <person name="Lee J.-H."/>
            <person name="Moon J.-H."/>
            <person name="Shin S.-Y."/>
        </authorList>
    </citation>
    <scope>NUCLEOTIDE SEQUENCE [LARGE SCALE GENOMIC DNA]</scope>
    <source>
        <strain evidence="8 9">KHUD_V1</strain>
    </source>
</reference>
<feature type="domain" description="Multidrug resistance protein MdtA-like barrel-sandwich hybrid" evidence="5">
    <location>
        <begin position="58"/>
        <end position="197"/>
    </location>
</feature>
<dbReference type="InterPro" id="IPR058624">
    <property type="entry name" value="MdtA-like_HH"/>
</dbReference>
<dbReference type="Pfam" id="PF25917">
    <property type="entry name" value="BSH_RND"/>
    <property type="match status" value="1"/>
</dbReference>
<sequence>MKSRYSRMLAVLAVSALLVAGCGSQQQQGTDVAVNSYKIVSQNAQVDQTYTGTVKAENSVAVHARVTGYVVEKFVKGGDQVVAGQPLYRIDSRQYESNVATAEANVARANADYQNAETDLGRYETLASQDAIARQRVDTQRSAAEQAKAAVEAQQAALKIAQDNLGDTIIYAPYSGTLSMDAVDIGTFVNAGSTTLVTIDSVDPIFVEFSMTEQEYLEFMATRSGDENSGLNLKLRLADGKEYNQVGSVVQAARTLDPSTGKLILKASFPNPDHLLLPNMFATVISPGEKLTDAILVPTKAILQIMDKNFVYVIGQDGTVSQKAVELGGTTGAFTIVKSGLVNGDEVVVDGLTKVKNGAKVQATELSKTQIETAKQ</sequence>
<dbReference type="Gene3D" id="2.40.50.100">
    <property type="match status" value="1"/>
</dbReference>
<evidence type="ECO:0000313" key="8">
    <source>
        <dbReference type="EMBL" id="RJY50058.1"/>
    </source>
</evidence>
<evidence type="ECO:0000259" key="7">
    <source>
        <dbReference type="Pfam" id="PF25989"/>
    </source>
</evidence>
<feature type="domain" description="YknX-like C-terminal permuted SH3-like" evidence="7">
    <location>
        <begin position="295"/>
        <end position="362"/>
    </location>
</feature>
<dbReference type="EMBL" id="QXZZ01000036">
    <property type="protein sequence ID" value="RJY50058.1"/>
    <property type="molecule type" value="Genomic_DNA"/>
</dbReference>
<dbReference type="Gene3D" id="2.40.420.20">
    <property type="match status" value="1"/>
</dbReference>
<dbReference type="InterPro" id="IPR058637">
    <property type="entry name" value="YknX-like_C"/>
</dbReference>
<dbReference type="NCBIfam" id="TIGR01730">
    <property type="entry name" value="RND_mfp"/>
    <property type="match status" value="1"/>
</dbReference>
<organism evidence="8 9">
    <name type="scientific">Veillonella atypica</name>
    <dbReference type="NCBI Taxonomy" id="39777"/>
    <lineage>
        <taxon>Bacteria</taxon>
        <taxon>Bacillati</taxon>
        <taxon>Bacillota</taxon>
        <taxon>Negativicutes</taxon>
        <taxon>Veillonellales</taxon>
        <taxon>Veillonellaceae</taxon>
        <taxon>Veillonella</taxon>
    </lineage>
</organism>
<dbReference type="InterPro" id="IPR058625">
    <property type="entry name" value="MdtA-like_BSH"/>
</dbReference>
<evidence type="ECO:0000259" key="5">
    <source>
        <dbReference type="Pfam" id="PF25917"/>
    </source>
</evidence>
<dbReference type="PROSITE" id="PS51257">
    <property type="entry name" value="PROKAR_LIPOPROTEIN"/>
    <property type="match status" value="1"/>
</dbReference>
<dbReference type="Gene3D" id="1.10.287.470">
    <property type="entry name" value="Helix hairpin bin"/>
    <property type="match status" value="1"/>
</dbReference>
<protein>
    <submittedName>
        <fullName evidence="8">Efflux RND transporter periplasmic adaptor subunit</fullName>
    </submittedName>
</protein>
<dbReference type="AlphaFoldDB" id="A0A3A6WB18"/>
<dbReference type="Gene3D" id="2.40.30.170">
    <property type="match status" value="1"/>
</dbReference>
<comment type="caution">
    <text evidence="8">The sequence shown here is derived from an EMBL/GenBank/DDBJ whole genome shotgun (WGS) entry which is preliminary data.</text>
</comment>
<dbReference type="Pfam" id="PF25989">
    <property type="entry name" value="YknX_C"/>
    <property type="match status" value="1"/>
</dbReference>
<proteinExistence type="inferred from homology"/>
<keyword evidence="3" id="KW-0732">Signal</keyword>
<accession>A0A3A6WB18</accession>
<dbReference type="RefSeq" id="WP_119982942.1">
    <property type="nucleotide sequence ID" value="NZ_JAJCLE010000002.1"/>
</dbReference>
<feature type="signal peptide" evidence="3">
    <location>
        <begin position="1"/>
        <end position="20"/>
    </location>
</feature>
<feature type="chain" id="PRO_5038773351" evidence="3">
    <location>
        <begin position="21"/>
        <end position="376"/>
    </location>
</feature>
<dbReference type="PANTHER" id="PTHR30158">
    <property type="entry name" value="ACRA/E-RELATED COMPONENT OF DRUG EFFLUX TRANSPORTER"/>
    <property type="match status" value="1"/>
</dbReference>
<dbReference type="Pfam" id="PF25944">
    <property type="entry name" value="Beta-barrel_RND"/>
    <property type="match status" value="1"/>
</dbReference>